<reference evidence="2" key="1">
    <citation type="submission" date="2023-12" db="EMBL/GenBank/DDBJ databases">
        <title>Fervidustalea candida gen. nov., sp. nov., a novel member of the family Paenibacillaceae isolated from a geothermal area.</title>
        <authorList>
            <person name="Li W.-J."/>
            <person name="Jiao J.-Y."/>
            <person name="Chen Y."/>
        </authorList>
    </citation>
    <scope>NUCLEOTIDE SEQUENCE</scope>
    <source>
        <strain evidence="2">SYSU GA230002</strain>
    </source>
</reference>
<evidence type="ECO:0000259" key="1">
    <source>
        <dbReference type="Pfam" id="PF13157"/>
    </source>
</evidence>
<name>A0ABU5ZLP8_9BACL</name>
<comment type="caution">
    <text evidence="2">The sequence shown here is derived from an EMBL/GenBank/DDBJ whole genome shotgun (WGS) entry which is preliminary data.</text>
</comment>
<accession>A0ABU5ZLP8</accession>
<sequence>MCGSSCNTGICCGIHENLVQDCVECRWVIYDQTPQVIYQSSEIVSASGSIEQSSSTAGMTQVTMTFSIGETVIKNFTLTNRQCLAFTVIGFDTITLHGNGVSPLESASGRLCITPRYPAF</sequence>
<dbReference type="EMBL" id="JAYJLD010000014">
    <property type="protein sequence ID" value="MEB3102216.1"/>
    <property type="molecule type" value="Genomic_DNA"/>
</dbReference>
<evidence type="ECO:0000313" key="3">
    <source>
        <dbReference type="Proteomes" id="UP001310386"/>
    </source>
</evidence>
<evidence type="ECO:0000313" key="2">
    <source>
        <dbReference type="EMBL" id="MEB3102216.1"/>
    </source>
</evidence>
<gene>
    <name evidence="2" type="ORF">VF724_11135</name>
</gene>
<protein>
    <submittedName>
        <fullName evidence="2">S-Ena type endospore appendage</fullName>
    </submittedName>
</protein>
<dbReference type="Pfam" id="PF13157">
    <property type="entry name" value="Enas"/>
    <property type="match status" value="1"/>
</dbReference>
<dbReference type="Proteomes" id="UP001310386">
    <property type="component" value="Unassembled WGS sequence"/>
</dbReference>
<feature type="domain" description="Endospore appendages core" evidence="1">
    <location>
        <begin position="10"/>
        <end position="118"/>
    </location>
</feature>
<proteinExistence type="predicted"/>
<organism evidence="2 3">
    <name type="scientific">Ferviditalea candida</name>
    <dbReference type="NCBI Taxonomy" id="3108399"/>
    <lineage>
        <taxon>Bacteria</taxon>
        <taxon>Bacillati</taxon>
        <taxon>Bacillota</taxon>
        <taxon>Bacilli</taxon>
        <taxon>Bacillales</taxon>
        <taxon>Paenibacillaceae</taxon>
        <taxon>Ferviditalea</taxon>
    </lineage>
</organism>
<keyword evidence="3" id="KW-1185">Reference proteome</keyword>
<dbReference type="RefSeq" id="WP_371754333.1">
    <property type="nucleotide sequence ID" value="NZ_JAYJLD010000014.1"/>
</dbReference>
<dbReference type="InterPro" id="IPR025055">
    <property type="entry name" value="Ena_core"/>
</dbReference>